<gene>
    <name evidence="1" type="ORF">FAEPRAM212_02746</name>
</gene>
<dbReference type="Proteomes" id="UP000005945">
    <property type="component" value="Unassembled WGS sequence"/>
</dbReference>
<reference evidence="1 2" key="1">
    <citation type="submission" date="2007-09" db="EMBL/GenBank/DDBJ databases">
        <title>Draft genome sequence of Faecalibacterium prausnitzii M21/2.</title>
        <authorList>
            <person name="Sudarsanam P."/>
            <person name="Ley R."/>
            <person name="Guruge J."/>
            <person name="Turnbaugh P.J."/>
            <person name="Mahowald M."/>
            <person name="Liep D."/>
            <person name="Gordon J."/>
        </authorList>
    </citation>
    <scope>NUCLEOTIDE SEQUENCE [LARGE SCALE GENOMIC DNA]</scope>
    <source>
        <strain evidence="1 2">M21/2</strain>
    </source>
</reference>
<dbReference type="EMBL" id="ABED02000029">
    <property type="protein sequence ID" value="EDP19963.1"/>
    <property type="molecule type" value="Genomic_DNA"/>
</dbReference>
<organism evidence="1 2">
    <name type="scientific">Faecalibacterium prausnitzii M21/2</name>
    <dbReference type="NCBI Taxonomy" id="411485"/>
    <lineage>
        <taxon>Bacteria</taxon>
        <taxon>Bacillati</taxon>
        <taxon>Bacillota</taxon>
        <taxon>Clostridia</taxon>
        <taxon>Eubacteriales</taxon>
        <taxon>Oscillospiraceae</taxon>
        <taxon>Faecalibacterium</taxon>
    </lineage>
</organism>
<comment type="caution">
    <text evidence="1">The sequence shown here is derived from an EMBL/GenBank/DDBJ whole genome shotgun (WGS) entry which is preliminary data.</text>
</comment>
<sequence>MYGYTKHYKRYWAASQCVCRSFFGIARQSTSCAFAGYAKKAAAQHFVQQP</sequence>
<name>A8SFG6_9FIRM</name>
<accession>A8SFG6</accession>
<protein>
    <submittedName>
        <fullName evidence="1">Uncharacterized protein</fullName>
    </submittedName>
</protein>
<proteinExistence type="predicted"/>
<reference evidence="1 2" key="2">
    <citation type="submission" date="2007-09" db="EMBL/GenBank/DDBJ databases">
        <authorList>
            <person name="Fulton L."/>
            <person name="Clifton S."/>
            <person name="Fulton B."/>
            <person name="Xu J."/>
            <person name="Minx P."/>
            <person name="Pepin K.H."/>
            <person name="Johnson M."/>
            <person name="Thiruvilangam P."/>
            <person name="Bhonagiri V."/>
            <person name="Nash W.E."/>
            <person name="Mardis E.R."/>
            <person name="Wilson R.K."/>
        </authorList>
    </citation>
    <scope>NUCLEOTIDE SEQUENCE [LARGE SCALE GENOMIC DNA]</scope>
    <source>
        <strain evidence="1 2">M21/2</strain>
    </source>
</reference>
<dbReference type="HOGENOM" id="CLU_3118043_0_0_9"/>
<dbReference type="AlphaFoldDB" id="A8SFG6"/>
<evidence type="ECO:0000313" key="1">
    <source>
        <dbReference type="EMBL" id="EDP19963.1"/>
    </source>
</evidence>
<evidence type="ECO:0000313" key="2">
    <source>
        <dbReference type="Proteomes" id="UP000005945"/>
    </source>
</evidence>